<dbReference type="Pfam" id="PF13193">
    <property type="entry name" value="AMP-binding_C"/>
    <property type="match status" value="1"/>
</dbReference>
<sequence>MSVIATPSAPGTAHVGPKGTSGLAARILEHAQRAPHAPAVVMGLETTTYAELVALARAVVRPIGGEDRIAVLAHKTPRTIAFMLGALLSGRSVLVLAPTMPEDRSAAVIAATGTRVLVDPRIGGDIEMQLPSIPNASGRREAASGPNARLLLTTSGTTGVPKVVPLPPDSLDRFIDWASTEFGIGASSSVLNLAPLNFDLTLLEVWATLATGGCAVLIPPERAVRGAYVLDVIEKHRIDLVQAVPTFFRLMLESAAVGNRQLPAVTTLIVTGDRVDTTIVAGMRAMFPNARILNVYGMTETNDSFVYEVTGDEPDSEALPIGSPVRGVHARVLANDGTLDEYGVGELLVSTPFQACCYLDSTVSAERFVPLAALEPTAAAEADRIFVRTGDLVDRQPGRPTRLLGRVDRRVKIRGLAVDLSEVERILETHPYVAAAAAIAEPDPIAGHRLAVVVQRAYPGELDLLDLRSFAGMHLARGSTPSEFHVIDYAFPHTITGKIDRPGALAAARNDLERH</sequence>
<dbReference type="RefSeq" id="WP_097167831.1">
    <property type="nucleotide sequence ID" value="NZ_PSUD01000032.1"/>
</dbReference>
<dbReference type="InterPro" id="IPR045851">
    <property type="entry name" value="AMP-bd_C_sf"/>
</dbReference>
<dbReference type="InterPro" id="IPR000873">
    <property type="entry name" value="AMP-dep_synth/lig_dom"/>
</dbReference>
<dbReference type="Gene3D" id="3.40.50.12780">
    <property type="entry name" value="N-terminal domain of ligase-like"/>
    <property type="match status" value="1"/>
</dbReference>
<dbReference type="InterPro" id="IPR020845">
    <property type="entry name" value="AMP-binding_CS"/>
</dbReference>
<evidence type="ECO:0000259" key="2">
    <source>
        <dbReference type="Pfam" id="PF13193"/>
    </source>
</evidence>
<feature type="domain" description="AMP-binding enzyme C-terminal" evidence="2">
    <location>
        <begin position="422"/>
        <end position="498"/>
    </location>
</feature>
<dbReference type="Pfam" id="PF00501">
    <property type="entry name" value="AMP-binding"/>
    <property type="match status" value="1"/>
</dbReference>
<reference evidence="3 4" key="1">
    <citation type="submission" date="2018-02" db="EMBL/GenBank/DDBJ databases">
        <title>Bacteriophage NCPPB3778 and a type I-E CRISPR drive the evolution of the US Biological Select Agent, Rathayibacter toxicus.</title>
        <authorList>
            <person name="Davis E.W.II."/>
            <person name="Tabima J.F."/>
            <person name="Weisberg A.J."/>
            <person name="Lopes L.D."/>
            <person name="Wiseman M.S."/>
            <person name="Wiseman M.S."/>
            <person name="Pupko T."/>
            <person name="Belcher M.S."/>
            <person name="Sechler A.J."/>
            <person name="Tancos M.A."/>
            <person name="Schroeder B.K."/>
            <person name="Murray T.D."/>
            <person name="Luster D.G."/>
            <person name="Schneider W.L."/>
            <person name="Rogers E."/>
            <person name="Andreote F.D."/>
            <person name="Grunwald N.J."/>
            <person name="Putnam M.L."/>
            <person name="Chang J.H."/>
        </authorList>
    </citation>
    <scope>NUCLEOTIDE SEQUENCE [LARGE SCALE GENOMIC DNA]</scope>
    <source>
        <strain evidence="3 4">AY1D6</strain>
    </source>
</reference>
<dbReference type="EMBL" id="PSVT01000032">
    <property type="protein sequence ID" value="PPH74802.1"/>
    <property type="molecule type" value="Genomic_DNA"/>
</dbReference>
<comment type="caution">
    <text evidence="3">The sequence shown here is derived from an EMBL/GenBank/DDBJ whole genome shotgun (WGS) entry which is preliminary data.</text>
</comment>
<evidence type="ECO:0000313" key="4">
    <source>
        <dbReference type="Proteomes" id="UP000239698"/>
    </source>
</evidence>
<dbReference type="Gene3D" id="3.30.300.30">
    <property type="match status" value="1"/>
</dbReference>
<proteinExistence type="predicted"/>
<name>A0ABX5A9G2_RATRA</name>
<gene>
    <name evidence="3" type="ORF">C5C40_12540</name>
</gene>
<keyword evidence="4" id="KW-1185">Reference proteome</keyword>
<dbReference type="InterPro" id="IPR042099">
    <property type="entry name" value="ANL_N_sf"/>
</dbReference>
<feature type="domain" description="AMP-dependent synthetase/ligase" evidence="1">
    <location>
        <begin position="29"/>
        <end position="359"/>
    </location>
</feature>
<accession>A0ABX5A9G2</accession>
<organism evidence="3 4">
    <name type="scientific">Rathayibacter rathayi</name>
    <name type="common">Corynebacterium rathayi</name>
    <dbReference type="NCBI Taxonomy" id="33887"/>
    <lineage>
        <taxon>Bacteria</taxon>
        <taxon>Bacillati</taxon>
        <taxon>Actinomycetota</taxon>
        <taxon>Actinomycetes</taxon>
        <taxon>Micrococcales</taxon>
        <taxon>Microbacteriaceae</taxon>
        <taxon>Rathayibacter</taxon>
    </lineage>
</organism>
<dbReference type="InterPro" id="IPR025110">
    <property type="entry name" value="AMP-bd_C"/>
</dbReference>
<evidence type="ECO:0000259" key="1">
    <source>
        <dbReference type="Pfam" id="PF00501"/>
    </source>
</evidence>
<dbReference type="SUPFAM" id="SSF56801">
    <property type="entry name" value="Acetyl-CoA synthetase-like"/>
    <property type="match status" value="1"/>
</dbReference>
<dbReference type="Proteomes" id="UP000239698">
    <property type="component" value="Unassembled WGS sequence"/>
</dbReference>
<dbReference type="PANTHER" id="PTHR45527:SF1">
    <property type="entry name" value="FATTY ACID SYNTHASE"/>
    <property type="match status" value="1"/>
</dbReference>
<dbReference type="PROSITE" id="PS00455">
    <property type="entry name" value="AMP_BINDING"/>
    <property type="match status" value="1"/>
</dbReference>
<dbReference type="PANTHER" id="PTHR45527">
    <property type="entry name" value="NONRIBOSOMAL PEPTIDE SYNTHETASE"/>
    <property type="match status" value="1"/>
</dbReference>
<evidence type="ECO:0000313" key="3">
    <source>
        <dbReference type="EMBL" id="PPH74802.1"/>
    </source>
</evidence>
<protein>
    <submittedName>
        <fullName evidence="3">Uncharacterized protein</fullName>
    </submittedName>
</protein>